<evidence type="ECO:0000313" key="2">
    <source>
        <dbReference type="Proteomes" id="UP000282832"/>
    </source>
</evidence>
<dbReference type="OrthoDB" id="285993at2"/>
<dbReference type="EMBL" id="SACY01000002">
    <property type="protein sequence ID" value="RVU25620.1"/>
    <property type="molecule type" value="Genomic_DNA"/>
</dbReference>
<evidence type="ECO:0000313" key="1">
    <source>
        <dbReference type="EMBL" id="RVU25620.1"/>
    </source>
</evidence>
<dbReference type="PIRSF" id="PIRSF035652">
    <property type="entry name" value="CHP02436"/>
    <property type="match status" value="1"/>
</dbReference>
<dbReference type="SUPFAM" id="SSF158446">
    <property type="entry name" value="IVS-encoded protein-like"/>
    <property type="match status" value="1"/>
</dbReference>
<dbReference type="NCBIfam" id="TIGR02436">
    <property type="entry name" value="four helix bundle protein"/>
    <property type="match status" value="1"/>
</dbReference>
<reference evidence="1 2" key="1">
    <citation type="submission" date="2019-01" db="EMBL/GenBank/DDBJ databases">
        <authorList>
            <person name="Chen W.-M."/>
        </authorList>
    </citation>
    <scope>NUCLEOTIDE SEQUENCE [LARGE SCALE GENOMIC DNA]</scope>
    <source>
        <strain evidence="1 2">FSY-15</strain>
    </source>
</reference>
<organism evidence="1 2">
    <name type="scientific">Sandaracinomonas limnophila</name>
    <dbReference type="NCBI Taxonomy" id="1862386"/>
    <lineage>
        <taxon>Bacteria</taxon>
        <taxon>Pseudomonadati</taxon>
        <taxon>Bacteroidota</taxon>
        <taxon>Cytophagia</taxon>
        <taxon>Cytophagales</taxon>
        <taxon>Flectobacillaceae</taxon>
        <taxon>Sandaracinomonas</taxon>
    </lineage>
</organism>
<dbReference type="PANTHER" id="PTHR38471:SF2">
    <property type="entry name" value="FOUR HELIX BUNDLE PROTEIN"/>
    <property type="match status" value="1"/>
</dbReference>
<dbReference type="InterPro" id="IPR012657">
    <property type="entry name" value="23S_rRNA-intervening_sequence"/>
</dbReference>
<dbReference type="PANTHER" id="PTHR38471">
    <property type="entry name" value="FOUR HELIX BUNDLE PROTEIN"/>
    <property type="match status" value="1"/>
</dbReference>
<dbReference type="Gene3D" id="1.20.1440.60">
    <property type="entry name" value="23S rRNA-intervening sequence"/>
    <property type="match status" value="1"/>
</dbReference>
<protein>
    <submittedName>
        <fullName evidence="1">Four helix bundle protein</fullName>
    </submittedName>
</protein>
<dbReference type="Pfam" id="PF05635">
    <property type="entry name" value="23S_rRNA_IVP"/>
    <property type="match status" value="1"/>
</dbReference>
<gene>
    <name evidence="1" type="ORF">EOJ36_04160</name>
</gene>
<name>A0A437PTR8_9BACT</name>
<sequence length="118" mass="13673">MKQNIIKDKSSIFAIEIVKFCEILFKNKEFIISNQLKKSGTSIGAQIREAEHAQSKADFVNKLSIAQKETNETIYWLEILYNLEFTDKEEIQKLQNSVIELLKILTSIIKSSKKNLKH</sequence>
<keyword evidence="2" id="KW-1185">Reference proteome</keyword>
<dbReference type="RefSeq" id="WP_127802773.1">
    <property type="nucleotide sequence ID" value="NZ_SACY01000002.1"/>
</dbReference>
<accession>A0A437PTR8</accession>
<comment type="caution">
    <text evidence="1">The sequence shown here is derived from an EMBL/GenBank/DDBJ whole genome shotgun (WGS) entry which is preliminary data.</text>
</comment>
<dbReference type="InterPro" id="IPR036583">
    <property type="entry name" value="23S_rRNA_IVS_sf"/>
</dbReference>
<dbReference type="AlphaFoldDB" id="A0A437PTR8"/>
<proteinExistence type="predicted"/>
<dbReference type="Proteomes" id="UP000282832">
    <property type="component" value="Unassembled WGS sequence"/>
</dbReference>